<dbReference type="InterPro" id="IPR009027">
    <property type="entry name" value="Ribosomal_bL9/RNase_H1_N"/>
</dbReference>
<organism evidence="2 3">
    <name type="scientific">Suillus placidus</name>
    <dbReference type="NCBI Taxonomy" id="48579"/>
    <lineage>
        <taxon>Eukaryota</taxon>
        <taxon>Fungi</taxon>
        <taxon>Dikarya</taxon>
        <taxon>Basidiomycota</taxon>
        <taxon>Agaricomycotina</taxon>
        <taxon>Agaricomycetes</taxon>
        <taxon>Agaricomycetidae</taxon>
        <taxon>Boletales</taxon>
        <taxon>Suillineae</taxon>
        <taxon>Suillaceae</taxon>
        <taxon>Suillus</taxon>
    </lineage>
</organism>
<dbReference type="Gene3D" id="3.40.970.10">
    <property type="entry name" value="Ribonuclease H1, N-terminal domain"/>
    <property type="match status" value="1"/>
</dbReference>
<reference evidence="2" key="1">
    <citation type="journal article" date="2020" name="New Phytol.">
        <title>Comparative genomics reveals dynamic genome evolution in host specialist ectomycorrhizal fungi.</title>
        <authorList>
            <person name="Lofgren L.A."/>
            <person name="Nguyen N.H."/>
            <person name="Vilgalys R."/>
            <person name="Ruytinx J."/>
            <person name="Liao H.L."/>
            <person name="Branco S."/>
            <person name="Kuo A."/>
            <person name="LaButti K."/>
            <person name="Lipzen A."/>
            <person name="Andreopoulos W."/>
            <person name="Pangilinan J."/>
            <person name="Riley R."/>
            <person name="Hundley H."/>
            <person name="Na H."/>
            <person name="Barry K."/>
            <person name="Grigoriev I.V."/>
            <person name="Stajich J.E."/>
            <person name="Kennedy P.G."/>
        </authorList>
    </citation>
    <scope>NUCLEOTIDE SEQUENCE</scope>
    <source>
        <strain evidence="2">DOB743</strain>
    </source>
</reference>
<dbReference type="SUPFAM" id="SSF55658">
    <property type="entry name" value="L9 N-domain-like"/>
    <property type="match status" value="1"/>
</dbReference>
<accession>A0A9P7CVH8</accession>
<dbReference type="Proteomes" id="UP000714275">
    <property type="component" value="Unassembled WGS sequence"/>
</dbReference>
<dbReference type="InterPro" id="IPR037056">
    <property type="entry name" value="RNase_H1_N_sf"/>
</dbReference>
<dbReference type="Pfam" id="PF01693">
    <property type="entry name" value="Cauli_VI"/>
    <property type="match status" value="1"/>
</dbReference>
<keyword evidence="3" id="KW-1185">Reference proteome</keyword>
<evidence type="ECO:0000313" key="3">
    <source>
        <dbReference type="Proteomes" id="UP000714275"/>
    </source>
</evidence>
<dbReference type="InterPro" id="IPR011320">
    <property type="entry name" value="RNase_H1_N"/>
</dbReference>
<gene>
    <name evidence="2" type="ORF">EV702DRAFT_1050882</name>
</gene>
<dbReference type="EMBL" id="JABBWD010000103">
    <property type="protein sequence ID" value="KAG1765826.1"/>
    <property type="molecule type" value="Genomic_DNA"/>
</dbReference>
<feature type="domain" description="Ribonuclease H1 N-terminal" evidence="1">
    <location>
        <begin position="24"/>
        <end position="64"/>
    </location>
</feature>
<name>A0A9P7CVH8_9AGAM</name>
<sequence length="406" mass="45514">MTVASCTPHPDELYLPVGTQVQGYYVVTVGQEVGIFFQWLDAKVRVDGISGASHTRYDHWADALELYTSHYNMGLLCAVPTVGGPFWPVGTTHPTPLPSPTTTASSTNSKDLWSYLEDLSECAPLTQAEKASRALKAAQRKKSEKALSDTISSFLDNQDKKMKDIGASHNVTEAHVKKLITYHMHYKKSRGPQLFNVLVHAKNQEVNGDRPVGSKLKIQEIRQMVTHDPAMQKENLTEGEIKEYMAQLQEHRTLKTGGLHSNNIAAAQDVNATTDRIRRELLSLMGYARGHVNDQTPATWYATDDATDFWEDVLDLMLNDIVRKFEQWACSQGKNIVEHDSLKNMQKQVGRLILSGLRQMTGKDNIGMNYPNYIKSIVLSYSIILDGWPATIPFTSPWNIHTVSEI</sequence>
<dbReference type="AlphaFoldDB" id="A0A9P7CVH8"/>
<protein>
    <recommendedName>
        <fullName evidence="1">Ribonuclease H1 N-terminal domain-containing protein</fullName>
    </recommendedName>
</protein>
<evidence type="ECO:0000313" key="2">
    <source>
        <dbReference type="EMBL" id="KAG1765826.1"/>
    </source>
</evidence>
<comment type="caution">
    <text evidence="2">The sequence shown here is derived from an EMBL/GenBank/DDBJ whole genome shotgun (WGS) entry which is preliminary data.</text>
</comment>
<evidence type="ECO:0000259" key="1">
    <source>
        <dbReference type="Pfam" id="PF01693"/>
    </source>
</evidence>
<dbReference type="OrthoDB" id="2664589at2759"/>
<proteinExistence type="predicted"/>